<protein>
    <recommendedName>
        <fullName evidence="3">DUF2357 domain-containing protein</fullName>
    </recommendedName>
</protein>
<evidence type="ECO:0008006" key="3">
    <source>
        <dbReference type="Google" id="ProtNLM"/>
    </source>
</evidence>
<dbReference type="AlphaFoldDB" id="A0A0R1SQX1"/>
<evidence type="ECO:0000313" key="1">
    <source>
        <dbReference type="EMBL" id="KRL68616.1"/>
    </source>
</evidence>
<organism evidence="1 2">
    <name type="scientific">Lentilactobacillus diolivorans DSM 14421</name>
    <dbReference type="NCBI Taxonomy" id="1423739"/>
    <lineage>
        <taxon>Bacteria</taxon>
        <taxon>Bacillati</taxon>
        <taxon>Bacillota</taxon>
        <taxon>Bacilli</taxon>
        <taxon>Lactobacillales</taxon>
        <taxon>Lactobacillaceae</taxon>
        <taxon>Lentilactobacillus</taxon>
    </lineage>
</organism>
<dbReference type="Proteomes" id="UP000052013">
    <property type="component" value="Unassembled WGS sequence"/>
</dbReference>
<dbReference type="Pfam" id="PF04411">
    <property type="entry name" value="PDDEXK_7"/>
    <property type="match status" value="1"/>
</dbReference>
<name>A0A0R1SQX1_9LACO</name>
<dbReference type="PATRIC" id="fig|1423739.3.peg.2531"/>
<dbReference type="EMBL" id="AZEY01000023">
    <property type="protein sequence ID" value="KRL68616.1"/>
    <property type="molecule type" value="Genomic_DNA"/>
</dbReference>
<evidence type="ECO:0000313" key="2">
    <source>
        <dbReference type="Proteomes" id="UP000052013"/>
    </source>
</evidence>
<dbReference type="InterPro" id="IPR007505">
    <property type="entry name" value="PDDEXK_7"/>
</dbReference>
<dbReference type="STRING" id="1423739.FC85_GL002434"/>
<reference evidence="1 2" key="1">
    <citation type="journal article" date="2015" name="Genome Announc.">
        <title>Expanding the biotechnology potential of lactobacilli through comparative genomics of 213 strains and associated genera.</title>
        <authorList>
            <person name="Sun Z."/>
            <person name="Harris H.M."/>
            <person name="McCann A."/>
            <person name="Guo C."/>
            <person name="Argimon S."/>
            <person name="Zhang W."/>
            <person name="Yang X."/>
            <person name="Jeffery I.B."/>
            <person name="Cooney J.C."/>
            <person name="Kagawa T.F."/>
            <person name="Liu W."/>
            <person name="Song Y."/>
            <person name="Salvetti E."/>
            <person name="Wrobel A."/>
            <person name="Rasinkangas P."/>
            <person name="Parkhill J."/>
            <person name="Rea M.C."/>
            <person name="O'Sullivan O."/>
            <person name="Ritari J."/>
            <person name="Douillard F.P."/>
            <person name="Paul Ross R."/>
            <person name="Yang R."/>
            <person name="Briner A.E."/>
            <person name="Felis G.E."/>
            <person name="de Vos W.M."/>
            <person name="Barrangou R."/>
            <person name="Klaenhammer T.R."/>
            <person name="Caufield P.W."/>
            <person name="Cui Y."/>
            <person name="Zhang H."/>
            <person name="O'Toole P.W."/>
        </authorList>
    </citation>
    <scope>NUCLEOTIDE SEQUENCE [LARGE SCALE GENOMIC DNA]</scope>
    <source>
        <strain evidence="1 2">DSM 14421</strain>
    </source>
</reference>
<gene>
    <name evidence="1" type="ORF">FC85_GL002434</name>
</gene>
<accession>A0A0R1SQX1</accession>
<proteinExistence type="predicted"/>
<sequence>MDLLDKVNLVNNRNEPSQTFTFSEDEFAFNTLNAKENCLYSIIFEGDAEDKLYIDGLDLISDSRIKRDENNKMYVSPSKVALHLYNNEKNNQSNYLPGIYRLKMVRTGKEPLYSWIKIDPKFLSNSELHQLRLDVENTIRGLARSFDANVNGTLTSYNDDLTSEDYELLAIFHREEQNFRQTLYGIRTFPKFNIAAQYRWTVKSISPLDNRSVQKMASHPAKNKQNFAKTRLINFNIPQNKLLKEQLVYVLKRVNYLIQKIENSSGLLHRKVNSQHNSFRDDLSRLKSYKDEILDFLNCSWMRNTSLKNTHEVNLLGNMNYKYIFMTKFVKKLKLAASKQTDFHRQYEYYWHRTDLLYEIWGYIQVIKSLENIGFKPIDGWIFNKGRECFDELKDGTAVTMVGDRVLSSEDHHLKIRIIYNQRISANKNVTVWTNGSHNWPDIRVDLYDASDVDGSKTLIGMLVLDTKYRRLKDVERDAWDQLASYLDQIKTSEKYAFTLKRYERAKNHSIIDFSKSIVSAVGILYPRIVSDQDDDLVQRFSGKDIIPIGLIPGNGTVDLNHFFDKQIGKLIDKVVYLTRFNNLF</sequence>
<comment type="caution">
    <text evidence="1">The sequence shown here is derived from an EMBL/GenBank/DDBJ whole genome shotgun (WGS) entry which is preliminary data.</text>
</comment>